<dbReference type="Proteomes" id="UP000736335">
    <property type="component" value="Unassembled WGS sequence"/>
</dbReference>
<feature type="region of interest" description="Disordered" evidence="1">
    <location>
        <begin position="438"/>
        <end position="498"/>
    </location>
</feature>
<comment type="caution">
    <text evidence="2">The sequence shown here is derived from an EMBL/GenBank/DDBJ whole genome shotgun (WGS) entry which is preliminary data.</text>
</comment>
<feature type="compositionally biased region" description="Low complexity" evidence="1">
    <location>
        <begin position="438"/>
        <end position="449"/>
    </location>
</feature>
<name>A0A9P6H7I8_9AGAM</name>
<feature type="region of interest" description="Disordered" evidence="1">
    <location>
        <begin position="150"/>
        <end position="232"/>
    </location>
</feature>
<dbReference type="OrthoDB" id="3271043at2759"/>
<reference evidence="2" key="2">
    <citation type="submission" date="2020-11" db="EMBL/GenBank/DDBJ databases">
        <authorList>
            <consortium name="DOE Joint Genome Institute"/>
            <person name="Kuo A."/>
            <person name="Miyauchi S."/>
            <person name="Kiss E."/>
            <person name="Drula E."/>
            <person name="Kohler A."/>
            <person name="Sanchez-Garcia M."/>
            <person name="Andreopoulos B."/>
            <person name="Barry K.W."/>
            <person name="Bonito G."/>
            <person name="Buee M."/>
            <person name="Carver A."/>
            <person name="Chen C."/>
            <person name="Cichocki N."/>
            <person name="Clum A."/>
            <person name="Culley D."/>
            <person name="Crous P.W."/>
            <person name="Fauchery L."/>
            <person name="Girlanda M."/>
            <person name="Hayes R."/>
            <person name="Keri Z."/>
            <person name="Labutti K."/>
            <person name="Lipzen A."/>
            <person name="Lombard V."/>
            <person name="Magnuson J."/>
            <person name="Maillard F."/>
            <person name="Morin E."/>
            <person name="Murat C."/>
            <person name="Nolan M."/>
            <person name="Ohm R."/>
            <person name="Pangilinan J."/>
            <person name="Pereira M."/>
            <person name="Perotto S."/>
            <person name="Peter M."/>
            <person name="Riley R."/>
            <person name="Sitrit Y."/>
            <person name="Stielow B."/>
            <person name="Szollosi G."/>
            <person name="Zifcakova L."/>
            <person name="Stursova M."/>
            <person name="Spatafora J.W."/>
            <person name="Tedersoo L."/>
            <person name="Vaario L.-M."/>
            <person name="Yamada A."/>
            <person name="Yan M."/>
            <person name="Wang P."/>
            <person name="Xu J."/>
            <person name="Bruns T."/>
            <person name="Baldrian P."/>
            <person name="Vilgalys R."/>
            <person name="Henrissat B."/>
            <person name="Grigoriev I.V."/>
            <person name="Hibbett D."/>
            <person name="Nagy L.G."/>
            <person name="Martin F.M."/>
        </authorList>
    </citation>
    <scope>NUCLEOTIDE SEQUENCE</scope>
    <source>
        <strain evidence="2">UH-Tt-Lm1</strain>
    </source>
</reference>
<evidence type="ECO:0000313" key="2">
    <source>
        <dbReference type="EMBL" id="KAF9779275.1"/>
    </source>
</evidence>
<protein>
    <submittedName>
        <fullName evidence="2">Uncharacterized protein</fullName>
    </submittedName>
</protein>
<accession>A0A9P6H7I8</accession>
<dbReference type="AlphaFoldDB" id="A0A9P6H7I8"/>
<gene>
    <name evidence="2" type="ORF">BJ322DRAFT_1089522</name>
</gene>
<feature type="compositionally biased region" description="Polar residues" evidence="1">
    <location>
        <begin position="545"/>
        <end position="558"/>
    </location>
</feature>
<feature type="compositionally biased region" description="Basic residues" evidence="1">
    <location>
        <begin position="472"/>
        <end position="487"/>
    </location>
</feature>
<proteinExistence type="predicted"/>
<feature type="compositionally biased region" description="Low complexity" evidence="1">
    <location>
        <begin position="458"/>
        <end position="471"/>
    </location>
</feature>
<feature type="region of interest" description="Disordered" evidence="1">
    <location>
        <begin position="529"/>
        <end position="563"/>
    </location>
</feature>
<keyword evidence="3" id="KW-1185">Reference proteome</keyword>
<organism evidence="2 3">
    <name type="scientific">Thelephora terrestris</name>
    <dbReference type="NCBI Taxonomy" id="56493"/>
    <lineage>
        <taxon>Eukaryota</taxon>
        <taxon>Fungi</taxon>
        <taxon>Dikarya</taxon>
        <taxon>Basidiomycota</taxon>
        <taxon>Agaricomycotina</taxon>
        <taxon>Agaricomycetes</taxon>
        <taxon>Thelephorales</taxon>
        <taxon>Thelephoraceae</taxon>
        <taxon>Thelephora</taxon>
    </lineage>
</organism>
<dbReference type="EMBL" id="WIUZ02000020">
    <property type="protein sequence ID" value="KAF9779275.1"/>
    <property type="molecule type" value="Genomic_DNA"/>
</dbReference>
<feature type="compositionally biased region" description="Low complexity" evidence="1">
    <location>
        <begin position="162"/>
        <end position="176"/>
    </location>
</feature>
<evidence type="ECO:0000313" key="3">
    <source>
        <dbReference type="Proteomes" id="UP000736335"/>
    </source>
</evidence>
<reference evidence="2" key="1">
    <citation type="journal article" date="2020" name="Nat. Commun.">
        <title>Large-scale genome sequencing of mycorrhizal fungi provides insights into the early evolution of symbiotic traits.</title>
        <authorList>
            <person name="Miyauchi S."/>
            <person name="Kiss E."/>
            <person name="Kuo A."/>
            <person name="Drula E."/>
            <person name="Kohler A."/>
            <person name="Sanchez-Garcia M."/>
            <person name="Morin E."/>
            <person name="Andreopoulos B."/>
            <person name="Barry K.W."/>
            <person name="Bonito G."/>
            <person name="Buee M."/>
            <person name="Carver A."/>
            <person name="Chen C."/>
            <person name="Cichocki N."/>
            <person name="Clum A."/>
            <person name="Culley D."/>
            <person name="Crous P.W."/>
            <person name="Fauchery L."/>
            <person name="Girlanda M."/>
            <person name="Hayes R.D."/>
            <person name="Keri Z."/>
            <person name="LaButti K."/>
            <person name="Lipzen A."/>
            <person name="Lombard V."/>
            <person name="Magnuson J."/>
            <person name="Maillard F."/>
            <person name="Murat C."/>
            <person name="Nolan M."/>
            <person name="Ohm R.A."/>
            <person name="Pangilinan J."/>
            <person name="Pereira M.F."/>
            <person name="Perotto S."/>
            <person name="Peter M."/>
            <person name="Pfister S."/>
            <person name="Riley R."/>
            <person name="Sitrit Y."/>
            <person name="Stielow J.B."/>
            <person name="Szollosi G."/>
            <person name="Zifcakova L."/>
            <person name="Stursova M."/>
            <person name="Spatafora J.W."/>
            <person name="Tedersoo L."/>
            <person name="Vaario L.M."/>
            <person name="Yamada A."/>
            <person name="Yan M."/>
            <person name="Wang P."/>
            <person name="Xu J."/>
            <person name="Bruns T."/>
            <person name="Baldrian P."/>
            <person name="Vilgalys R."/>
            <person name="Dunand C."/>
            <person name="Henrissat B."/>
            <person name="Grigoriev I.V."/>
            <person name="Hibbett D."/>
            <person name="Nagy L.G."/>
            <person name="Martin F.M."/>
        </authorList>
    </citation>
    <scope>NUCLEOTIDE SEQUENCE</scope>
    <source>
        <strain evidence="2">UH-Tt-Lm1</strain>
    </source>
</reference>
<sequence length="582" mass="63313">MPSVILEVDAAPKFAFLALPPPPKKKRAAVDNTFRAPVSPVNRAKTILAWAETVHPGSPVPMTPASGVSLPRSASSVSSPRIQVFRRSSAGRIPSASFLQFVDTPRTPSHPIPATPFPADAKFDLTAFGYSSVFVDVSVTTPITPDIYKPKPMTRLPSRQDVATASAPTTPVTKSTGMFKRLLGNKPKPAKPLSKAPGRAEKPPANPVVSDYVSVSRKKRSKYSEQPSGVEKKKREVYAAALPPTVKQEAQMRQAMEGGSLEYNIRKVMEEKAKREGTAVKVESIEGAKLVEGVETVHRDARGGIWWDQDEEWEFAHLLATNRIPVSARCLDSEGWVTFDNLKSKNQDDQDHFTDLSSLPSSKCTDLYHIRPLLVLDDSTDQLVRGRTKRSSSIVGSIILPSPKSPKILLSIPSRPTRAKHLLQPGFIKDVVAVPPTPSSTSAYSQASSHPRSPGRVTRFVVGGSSTSGSARRQRSRSRSVTRKQRKAAPPPLKIVPLGPSTKLAVNVELEDDCKKLFLEDSYKPDPITSASRWSKDTAGAASRPSLTKQSDSDNSVDNFALVSVPKKSRGLGGLFKKSERK</sequence>
<evidence type="ECO:0000256" key="1">
    <source>
        <dbReference type="SAM" id="MobiDB-lite"/>
    </source>
</evidence>